<dbReference type="SUPFAM" id="SSF53098">
    <property type="entry name" value="Ribonuclease H-like"/>
    <property type="match status" value="1"/>
</dbReference>
<sequence length="524" mass="57111">MISHFFAWVSTQFSLTIKAVQCDNGREFDNNASRSFFLSRGVQLRMSCPYTSTQNGKAERMIGTTNDVMCTLLFQASLPARFWAESLHTATYLLNRLPSTASPAPTPHHALFGTSPRYDHLCVFGCSCYPNTSATAPHKLAPRSTWCVFLGYSPDHKGYRCFDLISCRVLISWHVVFDESDFPFSTTSTPTSDLEFASLFPTDSVVHPPLSERSAGPPPVCSPDALAPLPVVTAAPCADLEFPAASTPLAPPPPAAPCAALAPPARYAQPVRVYQRRPEFAMKDLGVLHHFLGVTVELHPSGLLLHQRQYTLDILERAGMTDCNPYSTPVDTQAKLSEDVGAPVADPTAYRSLAGALQYLTFTRLDITYAVQQVCLHMHDPREPHLTALKRLLRYLRGTVGYSLLLHRSSSAKLVVYTDANWAGCPDTRRSTSGDAVFLGGNLVSWSSKRQPVVSRSGAEAKYRAVASGSSWLSFTARSPRALSSTATTSARFTSPPTRFSTSGPSTWRSTCTSSAIGSRSAIF</sequence>
<evidence type="ECO:0000256" key="2">
    <source>
        <dbReference type="SAM" id="SignalP"/>
    </source>
</evidence>
<dbReference type="AlphaFoldDB" id="A0AAQ3WZI8"/>
<feature type="region of interest" description="Disordered" evidence="1">
    <location>
        <begin position="486"/>
        <end position="507"/>
    </location>
</feature>
<dbReference type="CDD" id="cd09272">
    <property type="entry name" value="RNase_HI_RT_Ty1"/>
    <property type="match status" value="1"/>
</dbReference>
<dbReference type="InterPro" id="IPR036397">
    <property type="entry name" value="RNaseH_sf"/>
</dbReference>
<dbReference type="InterPro" id="IPR057670">
    <property type="entry name" value="SH3_retrovirus"/>
</dbReference>
<protein>
    <recommendedName>
        <fullName evidence="3">Integrase catalytic domain-containing protein</fullName>
    </recommendedName>
</protein>
<dbReference type="InterPro" id="IPR012337">
    <property type="entry name" value="RNaseH-like_sf"/>
</dbReference>
<dbReference type="EMBL" id="CP144750">
    <property type="protein sequence ID" value="WVZ80008.1"/>
    <property type="molecule type" value="Genomic_DNA"/>
</dbReference>
<keyword evidence="5" id="KW-1185">Reference proteome</keyword>
<dbReference type="PANTHER" id="PTHR11439:SF524">
    <property type="entry name" value="RNA-DIRECTED DNA POLYMERASE, PROTEIN KINASE RLK-PELLE-DLSV FAMILY"/>
    <property type="match status" value="1"/>
</dbReference>
<name>A0AAQ3WZI8_PASNO</name>
<dbReference type="Proteomes" id="UP001341281">
    <property type="component" value="Chromosome 06"/>
</dbReference>
<evidence type="ECO:0000256" key="1">
    <source>
        <dbReference type="SAM" id="MobiDB-lite"/>
    </source>
</evidence>
<dbReference type="PROSITE" id="PS50994">
    <property type="entry name" value="INTEGRASE"/>
    <property type="match status" value="1"/>
</dbReference>
<reference evidence="4 5" key="1">
    <citation type="submission" date="2024-02" db="EMBL/GenBank/DDBJ databases">
        <title>High-quality chromosome-scale genome assembly of Pensacola bahiagrass (Paspalum notatum Flugge var. saurae).</title>
        <authorList>
            <person name="Vega J.M."/>
            <person name="Podio M."/>
            <person name="Orjuela J."/>
            <person name="Siena L.A."/>
            <person name="Pessino S.C."/>
            <person name="Combes M.C."/>
            <person name="Mariac C."/>
            <person name="Albertini E."/>
            <person name="Pupilli F."/>
            <person name="Ortiz J.P.A."/>
            <person name="Leblanc O."/>
        </authorList>
    </citation>
    <scope>NUCLEOTIDE SEQUENCE [LARGE SCALE GENOMIC DNA]</scope>
    <source>
        <strain evidence="4">R1</strain>
        <tissue evidence="4">Leaf</tissue>
    </source>
</reference>
<evidence type="ECO:0000259" key="3">
    <source>
        <dbReference type="PROSITE" id="PS50994"/>
    </source>
</evidence>
<dbReference type="InterPro" id="IPR013103">
    <property type="entry name" value="RVT_2"/>
</dbReference>
<dbReference type="GO" id="GO:0003676">
    <property type="term" value="F:nucleic acid binding"/>
    <property type="evidence" value="ECO:0007669"/>
    <property type="project" value="InterPro"/>
</dbReference>
<dbReference type="Gene3D" id="3.30.420.10">
    <property type="entry name" value="Ribonuclease H-like superfamily/Ribonuclease H"/>
    <property type="match status" value="1"/>
</dbReference>
<dbReference type="GO" id="GO:0015074">
    <property type="term" value="P:DNA integration"/>
    <property type="evidence" value="ECO:0007669"/>
    <property type="project" value="InterPro"/>
</dbReference>
<gene>
    <name evidence="4" type="ORF">U9M48_027526</name>
</gene>
<evidence type="ECO:0000313" key="5">
    <source>
        <dbReference type="Proteomes" id="UP001341281"/>
    </source>
</evidence>
<dbReference type="InterPro" id="IPR001584">
    <property type="entry name" value="Integrase_cat-core"/>
</dbReference>
<feature type="non-terminal residue" evidence="4">
    <location>
        <position position="1"/>
    </location>
</feature>
<dbReference type="Pfam" id="PF07727">
    <property type="entry name" value="RVT_2"/>
    <property type="match status" value="1"/>
</dbReference>
<proteinExistence type="predicted"/>
<accession>A0AAQ3WZI8</accession>
<organism evidence="4 5">
    <name type="scientific">Paspalum notatum var. saurae</name>
    <dbReference type="NCBI Taxonomy" id="547442"/>
    <lineage>
        <taxon>Eukaryota</taxon>
        <taxon>Viridiplantae</taxon>
        <taxon>Streptophyta</taxon>
        <taxon>Embryophyta</taxon>
        <taxon>Tracheophyta</taxon>
        <taxon>Spermatophyta</taxon>
        <taxon>Magnoliopsida</taxon>
        <taxon>Liliopsida</taxon>
        <taxon>Poales</taxon>
        <taxon>Poaceae</taxon>
        <taxon>PACMAD clade</taxon>
        <taxon>Panicoideae</taxon>
        <taxon>Andropogonodae</taxon>
        <taxon>Paspaleae</taxon>
        <taxon>Paspalinae</taxon>
        <taxon>Paspalum</taxon>
    </lineage>
</organism>
<evidence type="ECO:0000313" key="4">
    <source>
        <dbReference type="EMBL" id="WVZ80008.1"/>
    </source>
</evidence>
<feature type="domain" description="Integrase catalytic" evidence="3">
    <location>
        <begin position="1"/>
        <end position="115"/>
    </location>
</feature>
<dbReference type="Pfam" id="PF25597">
    <property type="entry name" value="SH3_retrovirus"/>
    <property type="match status" value="1"/>
</dbReference>
<feature type="compositionally biased region" description="Low complexity" evidence="1">
    <location>
        <begin position="486"/>
        <end position="499"/>
    </location>
</feature>
<feature type="signal peptide" evidence="2">
    <location>
        <begin position="1"/>
        <end position="22"/>
    </location>
</feature>
<keyword evidence="2" id="KW-0732">Signal</keyword>
<feature type="chain" id="PRO_5042980043" description="Integrase catalytic domain-containing protein" evidence="2">
    <location>
        <begin position="23"/>
        <end position="524"/>
    </location>
</feature>
<dbReference type="PANTHER" id="PTHR11439">
    <property type="entry name" value="GAG-POL-RELATED RETROTRANSPOSON"/>
    <property type="match status" value="1"/>
</dbReference>